<evidence type="ECO:0000313" key="2">
    <source>
        <dbReference type="EMBL" id="KAB1439658.1"/>
    </source>
</evidence>
<proteinExistence type="predicted"/>
<protein>
    <submittedName>
        <fullName evidence="2">VOC family protein</fullName>
    </submittedName>
</protein>
<evidence type="ECO:0000259" key="1">
    <source>
        <dbReference type="Pfam" id="PF18029"/>
    </source>
</evidence>
<dbReference type="Pfam" id="PF18029">
    <property type="entry name" value="Glyoxalase_6"/>
    <property type="match status" value="1"/>
</dbReference>
<organism evidence="2 3">
    <name type="scientific">Candidatus Galacturonatibacter soehngenii</name>
    <dbReference type="NCBI Taxonomy" id="2307010"/>
    <lineage>
        <taxon>Bacteria</taxon>
        <taxon>Bacillati</taxon>
        <taxon>Bacillota</taxon>
        <taxon>Clostridia</taxon>
        <taxon>Lachnospirales</taxon>
        <taxon>Lachnospiraceae</taxon>
        <taxon>Candidatus Galacturonatibacter</taxon>
    </lineage>
</organism>
<dbReference type="AlphaFoldDB" id="A0A7V7QMB9"/>
<keyword evidence="3" id="KW-1185">Reference proteome</keyword>
<dbReference type="OrthoDB" id="1645442at2"/>
<dbReference type="InterPro" id="IPR029068">
    <property type="entry name" value="Glyas_Bleomycin-R_OHBP_Dase"/>
</dbReference>
<dbReference type="EMBL" id="WAGX01000004">
    <property type="protein sequence ID" value="KAB1439658.1"/>
    <property type="molecule type" value="Genomic_DNA"/>
</dbReference>
<dbReference type="Gene3D" id="3.10.180.10">
    <property type="entry name" value="2,3-Dihydroxybiphenyl 1,2-Dioxygenase, domain 1"/>
    <property type="match status" value="1"/>
</dbReference>
<dbReference type="PANTHER" id="PTHR35908">
    <property type="entry name" value="HYPOTHETICAL FUSION PROTEIN"/>
    <property type="match status" value="1"/>
</dbReference>
<evidence type="ECO:0000313" key="3">
    <source>
        <dbReference type="Proteomes" id="UP000461768"/>
    </source>
</evidence>
<reference evidence="2 3" key="2">
    <citation type="submission" date="2020-02" db="EMBL/GenBank/DDBJ databases">
        <title>Candidatus Galacturonibacter soehngenii shows hetero-acetogenic catabolism of galacturonic acid but lacks a canonical carbon monoxide dehydrogenase/acetyl-CoA synthase complex.</title>
        <authorList>
            <person name="Diender M."/>
            <person name="Stouten G.R."/>
            <person name="Petersen J.F."/>
            <person name="Nielsen P.H."/>
            <person name="Dueholm M.S."/>
            <person name="Pronk J.T."/>
            <person name="Van Loosdrecht M.C.M."/>
        </authorList>
    </citation>
    <scope>NUCLEOTIDE SEQUENCE [LARGE SCALE GENOMIC DNA]</scope>
    <source>
        <strain evidence="2">GalUA</strain>
    </source>
</reference>
<gene>
    <name evidence="2" type="ORF">F7O84_04520</name>
</gene>
<dbReference type="PANTHER" id="PTHR35908:SF1">
    <property type="entry name" value="CONSERVED PROTEIN"/>
    <property type="match status" value="1"/>
</dbReference>
<name>A0A7V7QMB9_9FIRM</name>
<reference evidence="2 3" key="1">
    <citation type="submission" date="2019-09" db="EMBL/GenBank/DDBJ databases">
        <authorList>
            <person name="Valk L.C."/>
        </authorList>
    </citation>
    <scope>NUCLEOTIDE SEQUENCE [LARGE SCALE GENOMIC DNA]</scope>
    <source>
        <strain evidence="2">GalUA</strain>
    </source>
</reference>
<dbReference type="SUPFAM" id="SSF54593">
    <property type="entry name" value="Glyoxalase/Bleomycin resistance protein/Dihydroxybiphenyl dioxygenase"/>
    <property type="match status" value="1"/>
</dbReference>
<dbReference type="CDD" id="cd06587">
    <property type="entry name" value="VOC"/>
    <property type="match status" value="1"/>
</dbReference>
<comment type="caution">
    <text evidence="2">The sequence shown here is derived from an EMBL/GenBank/DDBJ whole genome shotgun (WGS) entry which is preliminary data.</text>
</comment>
<dbReference type="Proteomes" id="UP000461768">
    <property type="component" value="Unassembled WGS sequence"/>
</dbReference>
<dbReference type="InterPro" id="IPR041581">
    <property type="entry name" value="Glyoxalase_6"/>
</dbReference>
<accession>A0A7V7QMB9</accession>
<feature type="domain" description="Glyoxalase-like" evidence="1">
    <location>
        <begin position="12"/>
        <end position="127"/>
    </location>
</feature>
<dbReference type="RefSeq" id="WP_151142380.1">
    <property type="nucleotide sequence ID" value="NZ_WAGX01000004.1"/>
</dbReference>
<sequence length="141" mass="16053">MDNELKIKMYSFTVDCKDPQELSKFYAALLSWEVLAVDDGWAYVYPPGTNQGSYPCILFQQNPEYEPPVWPGEPKAQQQMAHLDFAVNDLEKAVQHAIKCGAIIAEQQFSDEWRVMFDPAGHPFCLCQMKALMESPDFGLL</sequence>